<organism evidence="2 3">
    <name type="scientific">Allacma fusca</name>
    <dbReference type="NCBI Taxonomy" id="39272"/>
    <lineage>
        <taxon>Eukaryota</taxon>
        <taxon>Metazoa</taxon>
        <taxon>Ecdysozoa</taxon>
        <taxon>Arthropoda</taxon>
        <taxon>Hexapoda</taxon>
        <taxon>Collembola</taxon>
        <taxon>Symphypleona</taxon>
        <taxon>Sminthuridae</taxon>
        <taxon>Allacma</taxon>
    </lineage>
</organism>
<protein>
    <submittedName>
        <fullName evidence="2">Uncharacterized protein</fullName>
    </submittedName>
</protein>
<keyword evidence="3" id="KW-1185">Reference proteome</keyword>
<evidence type="ECO:0000256" key="1">
    <source>
        <dbReference type="SAM" id="MobiDB-lite"/>
    </source>
</evidence>
<name>A0A8J2NZ85_9HEXA</name>
<accession>A0A8J2NZ85</accession>
<dbReference type="AlphaFoldDB" id="A0A8J2NZ85"/>
<evidence type="ECO:0000313" key="3">
    <source>
        <dbReference type="Proteomes" id="UP000708208"/>
    </source>
</evidence>
<reference evidence="2" key="1">
    <citation type="submission" date="2021-06" db="EMBL/GenBank/DDBJ databases">
        <authorList>
            <person name="Hodson N. C."/>
            <person name="Mongue J. A."/>
            <person name="Jaron S. K."/>
        </authorList>
    </citation>
    <scope>NUCLEOTIDE SEQUENCE</scope>
</reference>
<sequence length="137" mass="15226">MSKRMKLVSEADFDLFRKLKSSIKSNNSVGGDELEAQKAKDLDLNDTEIPRDIKALWYQQLSREIENRAKIEGNKPVLVQPIESQAGAQHNFSLQTSNVTSRAPNPTPSSPLQQSISQATPSPGLTIDKIPERTRVL</sequence>
<gene>
    <name evidence="2" type="ORF">AFUS01_LOCUS20782</name>
</gene>
<comment type="caution">
    <text evidence="2">The sequence shown here is derived from an EMBL/GenBank/DDBJ whole genome shotgun (WGS) entry which is preliminary data.</text>
</comment>
<feature type="region of interest" description="Disordered" evidence="1">
    <location>
        <begin position="88"/>
        <end position="137"/>
    </location>
</feature>
<feature type="compositionally biased region" description="Polar residues" evidence="1">
    <location>
        <begin position="88"/>
        <end position="123"/>
    </location>
</feature>
<evidence type="ECO:0000313" key="2">
    <source>
        <dbReference type="EMBL" id="CAG7732258.1"/>
    </source>
</evidence>
<dbReference type="EMBL" id="CAJVCH010227498">
    <property type="protein sequence ID" value="CAG7732258.1"/>
    <property type="molecule type" value="Genomic_DNA"/>
</dbReference>
<proteinExistence type="predicted"/>
<dbReference type="Proteomes" id="UP000708208">
    <property type="component" value="Unassembled WGS sequence"/>
</dbReference>